<feature type="compositionally biased region" description="Polar residues" evidence="1">
    <location>
        <begin position="43"/>
        <end position="70"/>
    </location>
</feature>
<feature type="compositionally biased region" description="Polar residues" evidence="1">
    <location>
        <begin position="125"/>
        <end position="144"/>
    </location>
</feature>
<protein>
    <recommendedName>
        <fullName evidence="4">Fam-a protein</fullName>
    </recommendedName>
</protein>
<evidence type="ECO:0000313" key="2">
    <source>
        <dbReference type="EMBL" id="CAK8162823.1"/>
    </source>
</evidence>
<gene>
    <name evidence="2" type="ORF">CAXC1_230004</name>
</gene>
<reference evidence="2 3" key="1">
    <citation type="submission" date="2024-01" db="EMBL/GenBank/DDBJ databases">
        <authorList>
            <person name="Kunselman E."/>
        </authorList>
    </citation>
    <scope>NUCLEOTIDE SEQUENCE [LARGE SCALE GENOMIC DNA]</scope>
    <source>
        <strain evidence="2">2 abalone samples</strain>
    </source>
</reference>
<accession>A0ABP0ESS2</accession>
<evidence type="ECO:0000313" key="3">
    <source>
        <dbReference type="Proteomes" id="UP001314181"/>
    </source>
</evidence>
<dbReference type="EMBL" id="CAWVOK010000015">
    <property type="protein sequence ID" value="CAK8162823.1"/>
    <property type="molecule type" value="Genomic_DNA"/>
</dbReference>
<dbReference type="Proteomes" id="UP001314181">
    <property type="component" value="Unassembled WGS sequence"/>
</dbReference>
<evidence type="ECO:0008006" key="4">
    <source>
        <dbReference type="Google" id="ProtNLM"/>
    </source>
</evidence>
<organism evidence="2 3">
    <name type="scientific">Candidatus Xenohaliotis californiensis</name>
    <dbReference type="NCBI Taxonomy" id="84677"/>
    <lineage>
        <taxon>Bacteria</taxon>
        <taxon>Pseudomonadati</taxon>
        <taxon>Pseudomonadota</taxon>
        <taxon>Alphaproteobacteria</taxon>
        <taxon>Rickettsiales</taxon>
        <taxon>Anaplasmataceae</taxon>
        <taxon>Candidatus Xenohaliotis</taxon>
    </lineage>
</organism>
<feature type="region of interest" description="Disordered" evidence="1">
    <location>
        <begin position="125"/>
        <end position="156"/>
    </location>
</feature>
<feature type="region of interest" description="Disordered" evidence="1">
    <location>
        <begin position="43"/>
        <end position="81"/>
    </location>
</feature>
<feature type="region of interest" description="Disordered" evidence="1">
    <location>
        <begin position="176"/>
        <end position="195"/>
    </location>
</feature>
<sequence>MQNKKYEITILIIIFITKLSYAATNNNFDSEKIIQDFNTTLQKNIPSSNKIDNDKSTINNKKNDSTNIKPKSTAMPLLPPYQPKNIPVENTPNPMPINKNKDISVKPIPKPIAVLPSHITTLSNPHTNGNNILKSKNIPVENTPNPMPINKNKDISVKPIPKPIAVLPSPEKNITTLSNPHTNGNNILKSNNATSITNDPSRINIIRNLDHSNTQTTDKTTDHQTEKHQIAKPNNIANDTTSKTTNGYKTEDDKYINPRMPVARLNYFSNYENFIPQEIVSIQNNYRNLSIHNKKLANARLKNIKNMLANNNTRVAIYIRNIESIENHKKLKDLPKQIKQLVIKTNDSYNSLDKKTKKIIAQFIVTGNKTLIENNKNVKKYIEENKLMSQINKQYKANITKIKINN</sequence>
<keyword evidence="3" id="KW-1185">Reference proteome</keyword>
<evidence type="ECO:0000256" key="1">
    <source>
        <dbReference type="SAM" id="MobiDB-lite"/>
    </source>
</evidence>
<name>A0ABP0ESS2_9RICK</name>
<proteinExistence type="predicted"/>
<comment type="caution">
    <text evidence="2">The sequence shown here is derived from an EMBL/GenBank/DDBJ whole genome shotgun (WGS) entry which is preliminary data.</text>
</comment>
<dbReference type="RefSeq" id="WP_338363847.1">
    <property type="nucleotide sequence ID" value="NZ_CAWVOK010000015.1"/>
</dbReference>